<reference evidence="1 2" key="1">
    <citation type="submission" date="2020-11" db="EMBL/GenBank/DDBJ databases">
        <authorList>
            <person name="Kim M.K."/>
        </authorList>
    </citation>
    <scope>NUCLEOTIDE SEQUENCE [LARGE SCALE GENOMIC DNA]</scope>
    <source>
        <strain evidence="1 2">BT683</strain>
    </source>
</reference>
<dbReference type="RefSeq" id="WP_196282748.1">
    <property type="nucleotide sequence ID" value="NZ_JADQDQ010000005.1"/>
</dbReference>
<sequence>MTERPPTILERRNLVIANTEIERKKKADSYRPLKELGSSDFPVLKLRKRQELPQPYGGEFPTYLANLLRAWPYNEVEGHLNVLFPDCDNVDCEYLEEVLVEIRLQKIWAKDRPRYIKTPGSGKLFVANAAKVDKWIKKQRLRLTKEEHVRENPIEATIPFKGTVSALAEALYRLERKGHISLLDYRKTEGNMAALCRTLCRVFILHTTSSKNPALALQLALSKIPSERLGIGEPEVAVLNALGRKRVSKEFIDPKTAEKT</sequence>
<keyword evidence="2" id="KW-1185">Reference proteome</keyword>
<comment type="caution">
    <text evidence="1">The sequence shown here is derived from an EMBL/GenBank/DDBJ whole genome shotgun (WGS) entry which is preliminary data.</text>
</comment>
<proteinExistence type="predicted"/>
<evidence type="ECO:0000313" key="1">
    <source>
        <dbReference type="EMBL" id="MBF9238388.1"/>
    </source>
</evidence>
<evidence type="ECO:0000313" key="2">
    <source>
        <dbReference type="Proteomes" id="UP000597617"/>
    </source>
</evidence>
<name>A0ABS0IKJ5_9BACT</name>
<gene>
    <name evidence="1" type="ORF">I2I05_13365</name>
</gene>
<dbReference type="Proteomes" id="UP000597617">
    <property type="component" value="Unassembled WGS sequence"/>
</dbReference>
<dbReference type="EMBL" id="JADQDQ010000005">
    <property type="protein sequence ID" value="MBF9238388.1"/>
    <property type="molecule type" value="Genomic_DNA"/>
</dbReference>
<protein>
    <submittedName>
        <fullName evidence="1">Uncharacterized protein</fullName>
    </submittedName>
</protein>
<accession>A0ABS0IKJ5</accession>
<organism evidence="1 2">
    <name type="scientific">Hymenobacter jeongseonensis</name>
    <dbReference type="NCBI Taxonomy" id="2791027"/>
    <lineage>
        <taxon>Bacteria</taxon>
        <taxon>Pseudomonadati</taxon>
        <taxon>Bacteroidota</taxon>
        <taxon>Cytophagia</taxon>
        <taxon>Cytophagales</taxon>
        <taxon>Hymenobacteraceae</taxon>
        <taxon>Hymenobacter</taxon>
    </lineage>
</organism>